<protein>
    <recommendedName>
        <fullName evidence="7">Type VI secretion protein ImpA</fullName>
    </recommendedName>
</protein>
<dbReference type="AlphaFoldDB" id="A0A2P8VKC6"/>
<feature type="region of interest" description="Disordered" evidence="1">
    <location>
        <begin position="445"/>
        <end position="470"/>
    </location>
</feature>
<dbReference type="InterPro" id="IPR010657">
    <property type="entry name" value="ImpA_N"/>
</dbReference>
<reference evidence="5 6" key="1">
    <citation type="submission" date="2018-03" db="EMBL/GenBank/DDBJ databases">
        <title>Draft genome sequence of the first documented clinical Siccibacter turicensis isolate in Austria.</title>
        <authorList>
            <person name="Lepuschitz S."/>
            <person name="Pekard-Amenitsch S."/>
            <person name="Haunold R."/>
            <person name="Schill S."/>
            <person name="Mach R."/>
            <person name="Allerberger F."/>
            <person name="Ruppitsch W."/>
            <person name="Forsythe S.J."/>
        </authorList>
    </citation>
    <scope>NUCLEOTIDE SEQUENCE [LARGE SCALE GENOMIC DNA]</scope>
    <source>
        <strain evidence="5 6">6100069499-17</strain>
    </source>
</reference>
<evidence type="ECO:0000259" key="3">
    <source>
        <dbReference type="Pfam" id="PF06812"/>
    </source>
</evidence>
<dbReference type="Proteomes" id="UP000240212">
    <property type="component" value="Unassembled WGS sequence"/>
</dbReference>
<feature type="domain" description="ImpA C-terminal" evidence="4">
    <location>
        <begin position="300"/>
        <end position="417"/>
    </location>
</feature>
<accession>A0A2P8VKC6</accession>
<dbReference type="Pfam" id="PF12486">
    <property type="entry name" value="VasL"/>
    <property type="match status" value="1"/>
</dbReference>
<dbReference type="EMBL" id="PYEP01000003">
    <property type="protein sequence ID" value="PSN08009.1"/>
    <property type="molecule type" value="Genomic_DNA"/>
</dbReference>
<evidence type="ECO:0000256" key="2">
    <source>
        <dbReference type="SAM" id="Phobius"/>
    </source>
</evidence>
<evidence type="ECO:0000259" key="4">
    <source>
        <dbReference type="Pfam" id="PF12486"/>
    </source>
</evidence>
<evidence type="ECO:0000256" key="1">
    <source>
        <dbReference type="SAM" id="MobiDB-lite"/>
    </source>
</evidence>
<name>A0A2P8VKC6_9ENTR</name>
<dbReference type="OrthoDB" id="5579595at2"/>
<feature type="domain" description="ImpA N-terminal" evidence="3">
    <location>
        <begin position="10"/>
        <end position="111"/>
    </location>
</feature>
<dbReference type="InterPro" id="IPR021069">
    <property type="entry name" value="ImpA_C"/>
</dbReference>
<feature type="transmembrane region" description="Helical" evidence="2">
    <location>
        <begin position="231"/>
        <end position="253"/>
    </location>
</feature>
<gene>
    <name evidence="5" type="ORF">C7G83_07420</name>
</gene>
<evidence type="ECO:0000313" key="5">
    <source>
        <dbReference type="EMBL" id="PSN08009.1"/>
    </source>
</evidence>
<dbReference type="RefSeq" id="WP_106876775.1">
    <property type="nucleotide sequence ID" value="NZ_PYEP01000003.1"/>
</dbReference>
<evidence type="ECO:0000313" key="6">
    <source>
        <dbReference type="Proteomes" id="UP000240212"/>
    </source>
</evidence>
<keyword evidence="6" id="KW-1185">Reference proteome</keyword>
<feature type="compositionally biased region" description="Polar residues" evidence="1">
    <location>
        <begin position="459"/>
        <end position="470"/>
    </location>
</feature>
<evidence type="ECO:0008006" key="7">
    <source>
        <dbReference type="Google" id="ProtNLM"/>
    </source>
</evidence>
<comment type="caution">
    <text evidence="5">The sequence shown here is derived from an EMBL/GenBank/DDBJ whole genome shotgun (WGS) entry which is preliminary data.</text>
</comment>
<dbReference type="PANTHER" id="PTHR37024">
    <property type="entry name" value="TYPE VI SECRETION SYSTEM DUF2094 AND IMPA-RELATED DOMAIN PROTEIN"/>
    <property type="match status" value="1"/>
</dbReference>
<dbReference type="Pfam" id="PF06812">
    <property type="entry name" value="ImpA_N"/>
    <property type="match status" value="1"/>
</dbReference>
<keyword evidence="2" id="KW-1133">Transmembrane helix</keyword>
<keyword evidence="2" id="KW-0472">Membrane</keyword>
<organism evidence="5 6">
    <name type="scientific">Siccibacter turicensis</name>
    <dbReference type="NCBI Taxonomy" id="357233"/>
    <lineage>
        <taxon>Bacteria</taxon>
        <taxon>Pseudomonadati</taxon>
        <taxon>Pseudomonadota</taxon>
        <taxon>Gammaproteobacteria</taxon>
        <taxon>Enterobacterales</taxon>
        <taxon>Enterobacteriaceae</taxon>
        <taxon>Siccibacter</taxon>
    </lineage>
</organism>
<keyword evidence="2" id="KW-0812">Transmembrane</keyword>
<dbReference type="PANTHER" id="PTHR37024:SF5">
    <property type="entry name" value="IMPA N-TERMINAL DOMAIN-CONTAINING PROTEIN"/>
    <property type="match status" value="1"/>
</dbReference>
<sequence>MYDKQPRQVRTGGDPRALSAFMALREEMSKLTHPARPDVDWKQVEALSLSLFEANGVELQTCAWYTLARSHLARVNGLNEGLAIVVALLGHQWAQLWPQPAHARAEIINGLLQRLQTLFRTFSLGPADVPALALAEKRLLEMKDILRRQTLEHACQMNPLMQLIRSALSRLEDSAQADESLAEPVLPDPALAIAKETAAPGSRLIYVIQKEPEIGVQLTDDVPVPPKRWPAFVAGMVTAMALSAAAVFSWQWLQRPEDATLAMAASVTRLPEPMTPAQTDAFRGTENGLALSKMWLPRIAEQVNGIMTLAPGWRFRYGQGLVDQAQALWPDEPATRKLVLRWAQYQADRTLPATQLTGWHDGMVQLRALSAQLEALDRQKGKYLTGSELKSIVWHITSTFASAVPVEEQLRQLVTPSEETGGPNANREQAARHLDSLNLILEQQSSETADVTADHAPQISPTQMQPVIQK</sequence>
<proteinExistence type="predicted"/>